<dbReference type="InterPro" id="IPR052022">
    <property type="entry name" value="26kDa_periplasmic_antigen"/>
</dbReference>
<proteinExistence type="predicted"/>
<dbReference type="GO" id="GO:0006974">
    <property type="term" value="P:DNA damage response"/>
    <property type="evidence" value="ECO:0007669"/>
    <property type="project" value="TreeGrafter"/>
</dbReference>
<comment type="caution">
    <text evidence="1">The sequence shown here is derived from an EMBL/GenBank/DDBJ whole genome shotgun (WGS) entry which is preliminary data.</text>
</comment>
<dbReference type="Gene3D" id="3.30.110.170">
    <property type="entry name" value="Protein of unknown function (DUF541), domain 1"/>
    <property type="match status" value="1"/>
</dbReference>
<dbReference type="Pfam" id="PF04402">
    <property type="entry name" value="SIMPL"/>
    <property type="match status" value="1"/>
</dbReference>
<gene>
    <name evidence="1" type="ORF">FCL54_00995</name>
</gene>
<dbReference type="PANTHER" id="PTHR34387">
    <property type="entry name" value="SLR1258 PROTEIN"/>
    <property type="match status" value="1"/>
</dbReference>
<dbReference type="AlphaFoldDB" id="A0A5R9F8S0"/>
<name>A0A5R9F8S0_9BACL</name>
<dbReference type="RefSeq" id="WP_138122238.1">
    <property type="nucleotide sequence ID" value="NZ_SWLG01000001.1"/>
</dbReference>
<evidence type="ECO:0000313" key="1">
    <source>
        <dbReference type="EMBL" id="TLS38919.1"/>
    </source>
</evidence>
<protein>
    <submittedName>
        <fullName evidence="1">DUF541 domain-containing protein</fullName>
    </submittedName>
</protein>
<dbReference type="Proteomes" id="UP000308230">
    <property type="component" value="Unassembled WGS sequence"/>
</dbReference>
<dbReference type="InterPro" id="IPR007497">
    <property type="entry name" value="SIMPL/DUF541"/>
</dbReference>
<accession>A0A5R9F8S0</accession>
<evidence type="ECO:0000313" key="2">
    <source>
        <dbReference type="Proteomes" id="UP000308230"/>
    </source>
</evidence>
<dbReference type="Gene3D" id="3.30.70.2970">
    <property type="entry name" value="Protein of unknown function (DUF541), domain 2"/>
    <property type="match status" value="1"/>
</dbReference>
<keyword evidence="2" id="KW-1185">Reference proteome</keyword>
<sequence>MHEYWVNPSYYRDQSVSDEEKRIEVKGEGSVLAVPDRASITVGVITEDENLSIAQQENSRAMSNVINALIGIGIPRENIQTREYRVTILYAEEGEKVRGYRVINQVEVVIDEVADTGLLVDTAVNNGANSVSNIEFTLSNQDDYYNKALSIAVKNGQKKARTIANSLGVILNQIPLQIKEISQPSRIVPFQAVMAEGAPIQPGQLKITAAVQEEFSFR</sequence>
<dbReference type="EMBL" id="SWLG01000001">
    <property type="protein sequence ID" value="TLS38919.1"/>
    <property type="molecule type" value="Genomic_DNA"/>
</dbReference>
<reference evidence="1 2" key="1">
    <citation type="submission" date="2019-04" db="EMBL/GenBank/DDBJ databases">
        <title>Bacillus caeni sp. nov., a bacterium isolated from mangrove sediment.</title>
        <authorList>
            <person name="Huang H."/>
            <person name="Mo K."/>
            <person name="Hu Y."/>
        </authorList>
    </citation>
    <scope>NUCLEOTIDE SEQUENCE [LARGE SCALE GENOMIC DNA]</scope>
    <source>
        <strain evidence="1 2">HB172195</strain>
    </source>
</reference>
<dbReference type="PANTHER" id="PTHR34387:SF1">
    <property type="entry name" value="PERIPLASMIC IMMUNOGENIC PROTEIN"/>
    <property type="match status" value="1"/>
</dbReference>
<dbReference type="OrthoDB" id="9785192at2"/>
<organism evidence="1 2">
    <name type="scientific">Exobacillus caeni</name>
    <dbReference type="NCBI Taxonomy" id="2574798"/>
    <lineage>
        <taxon>Bacteria</taxon>
        <taxon>Bacillati</taxon>
        <taxon>Bacillota</taxon>
        <taxon>Bacilli</taxon>
        <taxon>Bacillales</taxon>
        <taxon>Guptibacillaceae</taxon>
        <taxon>Exobacillus</taxon>
    </lineage>
</organism>